<dbReference type="EMBL" id="KN716539">
    <property type="protein sequence ID" value="KJH43644.1"/>
    <property type="molecule type" value="Genomic_DNA"/>
</dbReference>
<gene>
    <name evidence="1" type="ORF">DICVIV_10340</name>
</gene>
<evidence type="ECO:0000313" key="2">
    <source>
        <dbReference type="Proteomes" id="UP000053766"/>
    </source>
</evidence>
<keyword evidence="2" id="KW-1185">Reference proteome</keyword>
<dbReference type="AlphaFoldDB" id="A0A0D8XIP0"/>
<reference evidence="1 2" key="1">
    <citation type="submission" date="2013-11" db="EMBL/GenBank/DDBJ databases">
        <title>Draft genome of the bovine lungworm Dictyocaulus viviparus.</title>
        <authorList>
            <person name="Mitreva M."/>
        </authorList>
    </citation>
    <scope>NUCLEOTIDE SEQUENCE [LARGE SCALE GENOMIC DNA]</scope>
    <source>
        <strain evidence="1 2">HannoverDv2000</strain>
    </source>
</reference>
<name>A0A0D8XIP0_DICVI</name>
<accession>A0A0D8XIP0</accession>
<dbReference type="OrthoDB" id="410104at2759"/>
<reference evidence="2" key="2">
    <citation type="journal article" date="2016" name="Sci. Rep.">
        <title>Dictyocaulus viviparus genome, variome and transcriptome elucidate lungworm biology and support future intervention.</title>
        <authorList>
            <person name="McNulty S.N."/>
            <person name="Strube C."/>
            <person name="Rosa B.A."/>
            <person name="Martin J.C."/>
            <person name="Tyagi R."/>
            <person name="Choi Y.J."/>
            <person name="Wang Q."/>
            <person name="Hallsworth Pepin K."/>
            <person name="Zhang X."/>
            <person name="Ozersky P."/>
            <person name="Wilson R.K."/>
            <person name="Sternberg P.W."/>
            <person name="Gasser R.B."/>
            <person name="Mitreva M."/>
        </authorList>
    </citation>
    <scope>NUCLEOTIDE SEQUENCE [LARGE SCALE GENOMIC DNA]</scope>
    <source>
        <strain evidence="2">HannoverDv2000</strain>
    </source>
</reference>
<evidence type="ECO:0008006" key="3">
    <source>
        <dbReference type="Google" id="ProtNLM"/>
    </source>
</evidence>
<dbReference type="Proteomes" id="UP000053766">
    <property type="component" value="Unassembled WGS sequence"/>
</dbReference>
<evidence type="ECO:0000313" key="1">
    <source>
        <dbReference type="EMBL" id="KJH43644.1"/>
    </source>
</evidence>
<sequence length="108" mass="12423">MDHIHTIKRLIEVSRGYRKPLSLTFIDLKKASNPVEKETVMKALTNHALPTPYIKILAILPTVSFISLLRSYITRTLGHIQTVAFIFTIKFVSTLDEKNGYFFSIKDR</sequence>
<proteinExistence type="predicted"/>
<organism evidence="1 2">
    <name type="scientific">Dictyocaulus viviparus</name>
    <name type="common">Bovine lungworm</name>
    <dbReference type="NCBI Taxonomy" id="29172"/>
    <lineage>
        <taxon>Eukaryota</taxon>
        <taxon>Metazoa</taxon>
        <taxon>Ecdysozoa</taxon>
        <taxon>Nematoda</taxon>
        <taxon>Chromadorea</taxon>
        <taxon>Rhabditida</taxon>
        <taxon>Rhabditina</taxon>
        <taxon>Rhabditomorpha</taxon>
        <taxon>Strongyloidea</taxon>
        <taxon>Metastrongylidae</taxon>
        <taxon>Dictyocaulus</taxon>
    </lineage>
</organism>
<protein>
    <recommendedName>
        <fullName evidence="3">Reverse transcriptase domain-containing protein</fullName>
    </recommendedName>
</protein>